<protein>
    <submittedName>
        <fullName evidence="2">CTP synthase</fullName>
    </submittedName>
</protein>
<dbReference type="Pfam" id="PF06418">
    <property type="entry name" value="CTP_synth_N"/>
    <property type="match status" value="1"/>
</dbReference>
<sequence length="88" mass="9850">MEDASFQPMVAIHLAVQVVPRITDAIQEGIERVANTHVDNSDEALDVGIGPFTEALVYLRHKLGRESFFKIPVSFILMINSEEKKKPT</sequence>
<evidence type="ECO:0000259" key="1">
    <source>
        <dbReference type="Pfam" id="PF06418"/>
    </source>
</evidence>
<evidence type="ECO:0000313" key="3">
    <source>
        <dbReference type="Proteomes" id="UP000235728"/>
    </source>
</evidence>
<dbReference type="SUPFAM" id="SSF52540">
    <property type="entry name" value="P-loop containing nucleoside triphosphate hydrolases"/>
    <property type="match status" value="1"/>
</dbReference>
<organism evidence="2 3">
    <name type="scientific">Beauveria bassiana</name>
    <name type="common">White muscardine disease fungus</name>
    <name type="synonym">Tritirachium shiotae</name>
    <dbReference type="NCBI Taxonomy" id="176275"/>
    <lineage>
        <taxon>Eukaryota</taxon>
        <taxon>Fungi</taxon>
        <taxon>Dikarya</taxon>
        <taxon>Ascomycota</taxon>
        <taxon>Pezizomycotina</taxon>
        <taxon>Sordariomycetes</taxon>
        <taxon>Hypocreomycetidae</taxon>
        <taxon>Hypocreales</taxon>
        <taxon>Cordycipitaceae</taxon>
        <taxon>Beauveria</taxon>
    </lineage>
</organism>
<dbReference type="EMBL" id="MRVG01000006">
    <property type="protein sequence ID" value="PMB67811.1"/>
    <property type="molecule type" value="Genomic_DNA"/>
</dbReference>
<dbReference type="InterPro" id="IPR027417">
    <property type="entry name" value="P-loop_NTPase"/>
</dbReference>
<proteinExistence type="predicted"/>
<dbReference type="Proteomes" id="UP000235728">
    <property type="component" value="Unassembled WGS sequence"/>
</dbReference>
<comment type="caution">
    <text evidence="2">The sequence shown here is derived from an EMBL/GenBank/DDBJ whole genome shotgun (WGS) entry which is preliminary data.</text>
</comment>
<dbReference type="Gene3D" id="3.40.50.300">
    <property type="entry name" value="P-loop containing nucleotide triphosphate hydrolases"/>
    <property type="match status" value="1"/>
</dbReference>
<name>A0A2N6NKK8_BEABA</name>
<gene>
    <name evidence="2" type="primary">URA7_2</name>
    <name evidence="2" type="ORF">BM221_005982</name>
</gene>
<dbReference type="GO" id="GO:0003883">
    <property type="term" value="F:CTP synthase activity"/>
    <property type="evidence" value="ECO:0007669"/>
    <property type="project" value="InterPro"/>
</dbReference>
<feature type="domain" description="CTP synthase N-terminal" evidence="1">
    <location>
        <begin position="15"/>
        <end position="88"/>
    </location>
</feature>
<accession>A0A2N6NKK8</accession>
<reference evidence="2 3" key="1">
    <citation type="journal article" date="2016" name="Appl. Microbiol. Biotechnol.">
        <title>Characterization of T-DNA insertion mutants with decreased virulence in the entomopathogenic fungus Beauveria bassiana JEF-007.</title>
        <authorList>
            <person name="Kim S."/>
            <person name="Lee S.J."/>
            <person name="Nai Y.S."/>
            <person name="Yu J.S."/>
            <person name="Lee M.R."/>
            <person name="Yang Y.T."/>
            <person name="Kim J.S."/>
        </authorList>
    </citation>
    <scope>NUCLEOTIDE SEQUENCE [LARGE SCALE GENOMIC DNA]</scope>
    <source>
        <strain evidence="2 3">JEF-007</strain>
    </source>
</reference>
<evidence type="ECO:0000313" key="2">
    <source>
        <dbReference type="EMBL" id="PMB67811.1"/>
    </source>
</evidence>
<dbReference type="InterPro" id="IPR017456">
    <property type="entry name" value="CTP_synthase_N"/>
</dbReference>
<dbReference type="AlphaFoldDB" id="A0A2N6NKK8"/>
<dbReference type="GO" id="GO:0006221">
    <property type="term" value="P:pyrimidine nucleotide biosynthetic process"/>
    <property type="evidence" value="ECO:0007669"/>
    <property type="project" value="InterPro"/>
</dbReference>